<evidence type="ECO:0000313" key="4">
    <source>
        <dbReference type="Proteomes" id="UP000285636"/>
    </source>
</evidence>
<dbReference type="Proteomes" id="UP000285636">
    <property type="component" value="Unassembled WGS sequence"/>
</dbReference>
<dbReference type="RefSeq" id="WP_123432225.1">
    <property type="nucleotide sequence ID" value="NZ_MOBK01000001.1"/>
</dbReference>
<accession>A0A423IHF6</accession>
<dbReference type="InterPro" id="IPR025731">
    <property type="entry name" value="YecR-like"/>
</dbReference>
<name>A0A423IHF6_9PSED</name>
<organism evidence="3 4">
    <name type="scientific">Pseudomonas brassicacearum</name>
    <dbReference type="NCBI Taxonomy" id="930166"/>
    <lineage>
        <taxon>Bacteria</taxon>
        <taxon>Pseudomonadati</taxon>
        <taxon>Pseudomonadota</taxon>
        <taxon>Gammaproteobacteria</taxon>
        <taxon>Pseudomonadales</taxon>
        <taxon>Pseudomonadaceae</taxon>
        <taxon>Pseudomonas</taxon>
    </lineage>
</organism>
<evidence type="ECO:0000256" key="2">
    <source>
        <dbReference type="ARBA" id="ARBA00022729"/>
    </source>
</evidence>
<dbReference type="PROSITE" id="PS51257">
    <property type="entry name" value="PROKAR_LIPOPROTEIN"/>
    <property type="match status" value="1"/>
</dbReference>
<dbReference type="Pfam" id="PF08139">
    <property type="entry name" value="LPAM_1"/>
    <property type="match status" value="1"/>
</dbReference>
<dbReference type="AlphaFoldDB" id="A0A423IHF6"/>
<protein>
    <recommendedName>
        <fullName evidence="1">Type IV secretion system putative lipoprotein virB7</fullName>
    </recommendedName>
</protein>
<evidence type="ECO:0000313" key="3">
    <source>
        <dbReference type="EMBL" id="RON24856.1"/>
    </source>
</evidence>
<dbReference type="EMBL" id="MOBK01000001">
    <property type="protein sequence ID" value="RON24856.1"/>
    <property type="molecule type" value="Genomic_DNA"/>
</dbReference>
<gene>
    <name evidence="3" type="ORF">BK660_04085</name>
</gene>
<dbReference type="InterPro" id="IPR012640">
    <property type="entry name" value="Membr_lipoprot_lipid_attach_CS"/>
</dbReference>
<keyword evidence="2" id="KW-0732">Signal</keyword>
<sequence>MRKLLFLIILAVVVTGCSSRKDFYATGGSRADGSIDMAYDFKPFETPVVDYKQAELIANNKCAVWGYTRAEPFGGQTQNCQVRDGWGNCTAGQMIVKYQCIGNITPTTEASASAIPSVPAGMLTPVQYKESRVKALMDQHLPYAEYQKQYQAIMAE</sequence>
<reference evidence="3 4" key="1">
    <citation type="submission" date="2016-10" db="EMBL/GenBank/DDBJ databases">
        <title>Comparative genome analysis of multiple Pseudomonas spp. focuses on biocontrol and plant growth promoting traits.</title>
        <authorList>
            <person name="Tao X.-Y."/>
            <person name="Taylor C.G."/>
        </authorList>
    </citation>
    <scope>NUCLEOTIDE SEQUENCE [LARGE SCALE GENOMIC DNA]</scope>
    <source>
        <strain evidence="3 4">38D7</strain>
    </source>
</reference>
<evidence type="ECO:0000256" key="1">
    <source>
        <dbReference type="ARBA" id="ARBA00017922"/>
    </source>
</evidence>
<dbReference type="Pfam" id="PF13992">
    <property type="entry name" value="YecR"/>
    <property type="match status" value="1"/>
</dbReference>
<proteinExistence type="predicted"/>
<comment type="caution">
    <text evidence="3">The sequence shown here is derived from an EMBL/GenBank/DDBJ whole genome shotgun (WGS) entry which is preliminary data.</text>
</comment>